<sequence length="229" mass="24385">MRHSKVCTVLLGICLLVAGCTTTSNATSAAPTSARFAIPRPLVERELAGLLLTPEEAAAAMGSPGMMVTESQTAMSDNSAIMAPAECLAIDGAAEALVYAGSDFQAIRDQSLNNGDDFTHYLKQAVVQFPYLEKAAAFFETSVDQWPNCHHYVHTQSGSRWDVGELRTDDDILSTNVVQQEAAAPGWGCGRALALRNNVIIDVNTCSADPADSAVRIADLIGDKVLAQW</sequence>
<dbReference type="RefSeq" id="WP_264012486.1">
    <property type="nucleotide sequence ID" value="NZ_JACKSJ010000079.1"/>
</dbReference>
<feature type="signal peptide" evidence="1">
    <location>
        <begin position="1"/>
        <end position="26"/>
    </location>
</feature>
<reference evidence="3" key="2">
    <citation type="journal article" date="2022" name="BMC Genomics">
        <title>Comparative genome analysis of mycobacteria focusing on tRNA and non-coding RNA.</title>
        <authorList>
            <person name="Behra P.R.K."/>
            <person name="Pettersson B.M.F."/>
            <person name="Ramesh M."/>
            <person name="Das S."/>
            <person name="Dasgupta S."/>
            <person name="Kirsebom L.A."/>
        </authorList>
    </citation>
    <scope>NUCLEOTIDE SEQUENCE</scope>
    <source>
        <strain evidence="3">DSM 44615</strain>
    </source>
</reference>
<dbReference type="AlphaFoldDB" id="A0A9X3BVB2"/>
<evidence type="ECO:0000313" key="4">
    <source>
        <dbReference type="Proteomes" id="UP001140293"/>
    </source>
</evidence>
<evidence type="ECO:0000259" key="2">
    <source>
        <dbReference type="Pfam" id="PF14032"/>
    </source>
</evidence>
<dbReference type="Pfam" id="PF14032">
    <property type="entry name" value="PknH_C"/>
    <property type="match status" value="1"/>
</dbReference>
<feature type="domain" description="PknH-like extracellular" evidence="2">
    <location>
        <begin position="45"/>
        <end position="224"/>
    </location>
</feature>
<organism evidence="3 4">
    <name type="scientific">[Mycobacterium] manitobense</name>
    <dbReference type="NCBI Taxonomy" id="190147"/>
    <lineage>
        <taxon>Bacteria</taxon>
        <taxon>Bacillati</taxon>
        <taxon>Actinomycetota</taxon>
        <taxon>Actinomycetes</taxon>
        <taxon>Mycobacteriales</taxon>
        <taxon>Mycobacteriaceae</taxon>
        <taxon>Mycolicibacterium</taxon>
    </lineage>
</organism>
<dbReference type="Proteomes" id="UP001140293">
    <property type="component" value="Unassembled WGS sequence"/>
</dbReference>
<gene>
    <name evidence="3" type="ORF">H7I41_10250</name>
</gene>
<proteinExistence type="predicted"/>
<dbReference type="PROSITE" id="PS51257">
    <property type="entry name" value="PROKAR_LIPOPROTEIN"/>
    <property type="match status" value="1"/>
</dbReference>
<reference evidence="3" key="1">
    <citation type="submission" date="2020-07" db="EMBL/GenBank/DDBJ databases">
        <authorList>
            <person name="Pettersson B.M.F."/>
            <person name="Behra P.R.K."/>
            <person name="Ramesh M."/>
            <person name="Das S."/>
            <person name="Dasgupta S."/>
            <person name="Kirsebom L.A."/>
        </authorList>
    </citation>
    <scope>NUCLEOTIDE SEQUENCE</scope>
    <source>
        <strain evidence="3">DSM 44615</strain>
    </source>
</reference>
<feature type="chain" id="PRO_5040940529" evidence="1">
    <location>
        <begin position="27"/>
        <end position="229"/>
    </location>
</feature>
<dbReference type="EMBL" id="JACKSJ010000079">
    <property type="protein sequence ID" value="MCV7170296.1"/>
    <property type="molecule type" value="Genomic_DNA"/>
</dbReference>
<dbReference type="InterPro" id="IPR026954">
    <property type="entry name" value="PknH-like_Extracell"/>
</dbReference>
<dbReference type="InterPro" id="IPR038232">
    <property type="entry name" value="PknH-like_Extracell_sf"/>
</dbReference>
<evidence type="ECO:0000313" key="3">
    <source>
        <dbReference type="EMBL" id="MCV7170296.1"/>
    </source>
</evidence>
<keyword evidence="4" id="KW-1185">Reference proteome</keyword>
<dbReference type="Gene3D" id="3.40.1000.70">
    <property type="entry name" value="PknH-like extracellular domain"/>
    <property type="match status" value="1"/>
</dbReference>
<evidence type="ECO:0000256" key="1">
    <source>
        <dbReference type="SAM" id="SignalP"/>
    </source>
</evidence>
<accession>A0A9X3BVB2</accession>
<keyword evidence="1" id="KW-0732">Signal</keyword>
<name>A0A9X3BVB2_9MYCO</name>
<protein>
    <submittedName>
        <fullName evidence="3">Sensor domain-containing protein</fullName>
    </submittedName>
</protein>
<comment type="caution">
    <text evidence="3">The sequence shown here is derived from an EMBL/GenBank/DDBJ whole genome shotgun (WGS) entry which is preliminary data.</text>
</comment>